<organism evidence="2 3">
    <name type="scientific">Fusarium floridanum</name>
    <dbReference type="NCBI Taxonomy" id="1325733"/>
    <lineage>
        <taxon>Eukaryota</taxon>
        <taxon>Fungi</taxon>
        <taxon>Dikarya</taxon>
        <taxon>Ascomycota</taxon>
        <taxon>Pezizomycotina</taxon>
        <taxon>Sordariomycetes</taxon>
        <taxon>Hypocreomycetidae</taxon>
        <taxon>Hypocreales</taxon>
        <taxon>Nectriaceae</taxon>
        <taxon>Fusarium</taxon>
        <taxon>Fusarium solani species complex</taxon>
    </lineage>
</organism>
<feature type="transmembrane region" description="Helical" evidence="1">
    <location>
        <begin position="590"/>
        <end position="612"/>
    </location>
</feature>
<proteinExistence type="predicted"/>
<dbReference type="AlphaFoldDB" id="A0A428RZM2"/>
<keyword evidence="1" id="KW-0812">Transmembrane</keyword>
<reference evidence="2 3" key="1">
    <citation type="submission" date="2017-06" db="EMBL/GenBank/DDBJ databases">
        <title>Comparative genomic analysis of Ambrosia Fusariam Clade fungi.</title>
        <authorList>
            <person name="Stajich J.E."/>
            <person name="Carrillo J."/>
            <person name="Kijimoto T."/>
            <person name="Eskalen A."/>
            <person name="O'Donnell K."/>
            <person name="Kasson M."/>
        </authorList>
    </citation>
    <scope>NUCLEOTIDE SEQUENCE [LARGE SCALE GENOMIC DNA]</scope>
    <source>
        <strain evidence="2 3">NRRL62606</strain>
    </source>
</reference>
<comment type="caution">
    <text evidence="2">The sequence shown here is derived from an EMBL/GenBank/DDBJ whole genome shotgun (WGS) entry which is preliminary data.</text>
</comment>
<evidence type="ECO:0000256" key="1">
    <source>
        <dbReference type="SAM" id="Phobius"/>
    </source>
</evidence>
<feature type="transmembrane region" description="Helical" evidence="1">
    <location>
        <begin position="41"/>
        <end position="68"/>
    </location>
</feature>
<protein>
    <submittedName>
        <fullName evidence="2">Uncharacterized protein</fullName>
    </submittedName>
</protein>
<keyword evidence="1" id="KW-0472">Membrane</keyword>
<evidence type="ECO:0000313" key="3">
    <source>
        <dbReference type="Proteomes" id="UP000287972"/>
    </source>
</evidence>
<gene>
    <name evidence="2" type="ORF">CEP51_004896</name>
</gene>
<dbReference type="EMBL" id="NKCL01000093">
    <property type="protein sequence ID" value="RSL82846.1"/>
    <property type="molecule type" value="Genomic_DNA"/>
</dbReference>
<sequence length="690" mass="75311">MVAYDILPSKGQGQVTTATDMSNPGEDHQLPRTLKESAPSWFGRVGVSILLIAIPVAYIALVTMVAYLNNKEQSSFGDDVLEALQVASTLWPISFAAVAGPCLKTLALHRAEKGSSIESLEFLLTSQTTVAALKNLFTIRHIPAWSIGIALVWCLSPLGGQAAVRSLYLQPISSVTEVPALYYLGSNISDYNFFYNGTGGDTGVFVGASTMASFISDFRSAILTSFYMPDTLVSHANGSTDGFDSAIAALGGTLQAARLGQRDLWRNVRIPFLELLPGYDPHDPSSWVPVPSDMVVPYASFLGIPIRGGSFNRAGNSTLTVHAHYQTLSCKRIRNATDWLSDGSTKLVYHNQPSSDPPQHMYPGTGNGAHPNLFLDIVNNTGAREHLTNYLYPVVDLEPESKLQLVIAGMCYGDNANLGQPHWTFQICDISTSYVDIQVACTRFSPSESLTCQAVRVRHSPGFPTAGNLTAVSSRPTMNGIIWELPFATASHHPAEPSMLEMYLIDPTLVFRRMTPVTYNIRPACFANVSLDVFGARMATALNTAIMAMYNSSVLTGGDGISLKNRNRMWHTSTATWTEFIESRYVMQKAWFSVSLASTLVLLCLSLVNVVIRCIIKAPDFLDGVAGLTRDSQYIRVPQEGSGMSGSDRLQMIKGTKVRICDVDPDSDVGRIALTTKTDSPQLDWRRTYR</sequence>
<dbReference type="Proteomes" id="UP000287972">
    <property type="component" value="Unassembled WGS sequence"/>
</dbReference>
<keyword evidence="3" id="KW-1185">Reference proteome</keyword>
<accession>A0A428RZM2</accession>
<name>A0A428RZM2_9HYPO</name>
<keyword evidence="1" id="KW-1133">Transmembrane helix</keyword>
<evidence type="ECO:0000313" key="2">
    <source>
        <dbReference type="EMBL" id="RSL82846.1"/>
    </source>
</evidence>